<organism evidence="1 2">
    <name type="scientific">Batillaria attramentaria</name>
    <dbReference type="NCBI Taxonomy" id="370345"/>
    <lineage>
        <taxon>Eukaryota</taxon>
        <taxon>Metazoa</taxon>
        <taxon>Spiralia</taxon>
        <taxon>Lophotrochozoa</taxon>
        <taxon>Mollusca</taxon>
        <taxon>Gastropoda</taxon>
        <taxon>Caenogastropoda</taxon>
        <taxon>Sorbeoconcha</taxon>
        <taxon>Cerithioidea</taxon>
        <taxon>Batillariidae</taxon>
        <taxon>Batillaria</taxon>
    </lineage>
</organism>
<accession>A0ABD0LCH2</accession>
<dbReference type="Proteomes" id="UP001519460">
    <property type="component" value="Unassembled WGS sequence"/>
</dbReference>
<reference evidence="1 2" key="1">
    <citation type="journal article" date="2023" name="Sci. Data">
        <title>Genome assembly of the Korean intertidal mud-creeper Batillaria attramentaria.</title>
        <authorList>
            <person name="Patra A.K."/>
            <person name="Ho P.T."/>
            <person name="Jun S."/>
            <person name="Lee S.J."/>
            <person name="Kim Y."/>
            <person name="Won Y.J."/>
        </authorList>
    </citation>
    <scope>NUCLEOTIDE SEQUENCE [LARGE SCALE GENOMIC DNA]</scope>
    <source>
        <strain evidence="1">Wonlab-2016</strain>
    </source>
</reference>
<dbReference type="EMBL" id="JACVVK020000063">
    <property type="protein sequence ID" value="KAK7496831.1"/>
    <property type="molecule type" value="Genomic_DNA"/>
</dbReference>
<protein>
    <submittedName>
        <fullName evidence="1">Uncharacterized protein</fullName>
    </submittedName>
</protein>
<dbReference type="AlphaFoldDB" id="A0ABD0LCH2"/>
<evidence type="ECO:0000313" key="2">
    <source>
        <dbReference type="Proteomes" id="UP001519460"/>
    </source>
</evidence>
<evidence type="ECO:0000313" key="1">
    <source>
        <dbReference type="EMBL" id="KAK7496831.1"/>
    </source>
</evidence>
<name>A0ABD0LCH2_9CAEN</name>
<gene>
    <name evidence="1" type="ORF">BaRGS_00011811</name>
</gene>
<keyword evidence="2" id="KW-1185">Reference proteome</keyword>
<proteinExistence type="predicted"/>
<sequence length="148" mass="16663">MRRNILVYGLYHTAVHNAVQLTWDASLLNGQQRWHSIVSPWDVSRPADTALFMYPLVLLTDAAYSSVGTDMINYTSDATTYRKKKGKTCSDEKSCSQTHNSRTSMKSDTVTGLVFLAASATSVRCISRGTFWSSLRNLYRSHSRQETD</sequence>
<comment type="caution">
    <text evidence="1">The sequence shown here is derived from an EMBL/GenBank/DDBJ whole genome shotgun (WGS) entry which is preliminary data.</text>
</comment>